<organism evidence="2">
    <name type="scientific">Hyposoter didymator</name>
    <name type="common">Parasitoid wasp</name>
    <name type="synonym">Ichneumon didymator</name>
    <dbReference type="NCBI Taxonomy" id="260305"/>
    <lineage>
        <taxon>Eukaryota</taxon>
        <taxon>Metazoa</taxon>
        <taxon>Ecdysozoa</taxon>
        <taxon>Arthropoda</taxon>
        <taxon>Hexapoda</taxon>
        <taxon>Insecta</taxon>
        <taxon>Pterygota</taxon>
        <taxon>Neoptera</taxon>
        <taxon>Endopterygota</taxon>
        <taxon>Hymenoptera</taxon>
        <taxon>Apocrita</taxon>
        <taxon>Ichneumonoidea</taxon>
        <taxon>Ichneumonidae</taxon>
        <taxon>Campopleginae</taxon>
        <taxon>Dusona group</taxon>
        <taxon>Hyposoter</taxon>
    </lineage>
</organism>
<feature type="region of interest" description="Disordered" evidence="1">
    <location>
        <begin position="1"/>
        <end position="222"/>
    </location>
</feature>
<name>D7P5Q7_HYPDD</name>
<feature type="compositionally biased region" description="Acidic residues" evidence="1">
    <location>
        <begin position="29"/>
        <end position="46"/>
    </location>
</feature>
<dbReference type="AlphaFoldDB" id="D7P5Q7"/>
<feature type="region of interest" description="Disordered" evidence="1">
    <location>
        <begin position="236"/>
        <end position="262"/>
    </location>
</feature>
<dbReference type="EMBL" id="GQ923583">
    <property type="protein sequence ID" value="ADI40491.1"/>
    <property type="molecule type" value="Genomic_DNA"/>
</dbReference>
<gene>
    <name evidence="2" type="primary">N-2</name>
</gene>
<reference evidence="2" key="1">
    <citation type="journal article" date="2010" name="PLoS Pathog.">
        <title>Analysis of virion structural components reveals vestiges of the ancestral ichnovirus genome.</title>
        <authorList>
            <person name="Volkoff A.-N."/>
            <person name="Jouan V."/>
            <person name="Urbach S."/>
            <person name="Samain S."/>
            <person name="Bergoin M."/>
            <person name="Wincker P."/>
            <person name="Demettre E."/>
            <person name="Cousserans F."/>
            <person name="Provost B."/>
            <person name="Coulibaly F."/>
            <person name="Legeai F."/>
            <person name="Beliveau C."/>
            <person name="Cusson M."/>
            <person name="Gyapay G."/>
            <person name="Drezen J.-M."/>
        </authorList>
    </citation>
    <scope>NUCLEOTIDE SEQUENCE</scope>
</reference>
<protein>
    <submittedName>
        <fullName evidence="2">Uncharacterized protein N-2</fullName>
    </submittedName>
</protein>
<sequence length="492" mass="54450">MYPHEDDDSRGSVGSPPAQGEFDHGSISECEDDLEEEYNDDAENSEAEMNQAASGDEEFDCPRTSPQPLPVAEPISPEAQPPTSMKKIAKRKPAAAKSVPVSRTGKPGHEEQAVSAGSAEKKKALGVPKKRPAVKPIAKGDSVDLAKKPSAPKKKPVSKLKDPMEKASCALPSDDPRNKTKVAVKKSRKLVAAATDKPPVKKGRQDVKHRSEEASSLQGINGMSPESMAAEVHAHSLPQVNIPRKKKTSDETSAKNPSILSSESSDRRFWMETLAGDFKSTGYNALLKNAHFTEQQANVLQQSFYQLCRKLSDISTYSDRFMKTHKCIECEFSISHQCVSIDFTQYVPSSANVTGVTTITPQSTTMCICQFGFFHSHATQPRLKLANNLSLKSTLRMLEHNRSVSVSCPRCHMNVVIKNRNSDVCCDFTNWNSLEGGNRRQFFNSLENRLQTSKMSRPYLNELYTCNRQCCQLFHRCAENAVADNTISMRPH</sequence>
<evidence type="ECO:0000256" key="1">
    <source>
        <dbReference type="SAM" id="MobiDB-lite"/>
    </source>
</evidence>
<evidence type="ECO:0000313" key="2">
    <source>
        <dbReference type="EMBL" id="ADI40491.1"/>
    </source>
</evidence>
<feature type="compositionally biased region" description="Basic and acidic residues" evidence="1">
    <location>
        <begin position="203"/>
        <end position="213"/>
    </location>
</feature>
<feature type="compositionally biased region" description="Basic residues" evidence="1">
    <location>
        <begin position="179"/>
        <end position="189"/>
    </location>
</feature>
<proteinExistence type="predicted"/>
<accession>D7P5Q7</accession>